<dbReference type="AlphaFoldDB" id="A0A3R7MPQ3"/>
<dbReference type="Gene3D" id="3.80.10.10">
    <property type="entry name" value="Ribonuclease Inhibitor"/>
    <property type="match status" value="1"/>
</dbReference>
<accession>A0A3R7MPQ3</accession>
<dbReference type="OrthoDB" id="120976at2759"/>
<gene>
    <name evidence="1" type="ORF">Tco025E_07046</name>
</gene>
<dbReference type="RefSeq" id="XP_029226005.1">
    <property type="nucleotide sequence ID" value="XM_029373913.1"/>
</dbReference>
<dbReference type="Pfam" id="PF13516">
    <property type="entry name" value="LRR_6"/>
    <property type="match status" value="1"/>
</dbReference>
<proteinExistence type="predicted"/>
<dbReference type="InterPro" id="IPR032675">
    <property type="entry name" value="LRR_dom_sf"/>
</dbReference>
<reference evidence="1 2" key="1">
    <citation type="journal article" date="2018" name="BMC Genomics">
        <title>Genomic comparison of Trypanosoma conorhini and Trypanosoma rangeli to Trypanosoma cruzi strains of high and low virulence.</title>
        <authorList>
            <person name="Bradwell K.R."/>
            <person name="Koparde V.N."/>
            <person name="Matveyev A.V."/>
            <person name="Serrano M.G."/>
            <person name="Alves J.M."/>
            <person name="Parikh H."/>
            <person name="Huang B."/>
            <person name="Lee V."/>
            <person name="Espinosa-Alvarez O."/>
            <person name="Ortiz P.A."/>
            <person name="Costa-Martins A.G."/>
            <person name="Teixeira M.M."/>
            <person name="Buck G.A."/>
        </authorList>
    </citation>
    <scope>NUCLEOTIDE SEQUENCE [LARGE SCALE GENOMIC DNA]</scope>
    <source>
        <strain evidence="1 2">025E</strain>
    </source>
</reference>
<organism evidence="1 2">
    <name type="scientific">Trypanosoma conorhini</name>
    <dbReference type="NCBI Taxonomy" id="83891"/>
    <lineage>
        <taxon>Eukaryota</taxon>
        <taxon>Discoba</taxon>
        <taxon>Euglenozoa</taxon>
        <taxon>Kinetoplastea</taxon>
        <taxon>Metakinetoplastina</taxon>
        <taxon>Trypanosomatida</taxon>
        <taxon>Trypanosomatidae</taxon>
        <taxon>Trypanosoma</taxon>
    </lineage>
</organism>
<comment type="caution">
    <text evidence="1">The sequence shown here is derived from an EMBL/GenBank/DDBJ whole genome shotgun (WGS) entry which is preliminary data.</text>
</comment>
<dbReference type="GeneID" id="40320657"/>
<sequence length="346" mass="37712">MPAARMHDAGHELTAYSPQAAVGVDDRVDALVPPAYVRLPLPLQETHAYHAAPAAAEFDGVVMRPKERLEFLLEREEVDTKRALLSGLAGQPAHSTGPSSFSSSSPSAAAAAAAPNAEDAVASRVLGSLCDASHVTSSQLMGQLVSHVLLSRTSPTRVEAGCIATVDLNHTVLGSVGRDGPLPSRDAHGDDICQFPDERRGRRKTRLAKLREAALRSRALAYAAPLLWVPGCGRFQVTRLVCHHCCLGDPDAEALAFILRKRRAAGYVCFLEYVDLSFNNITDDGAAALKKAIKYNKRIQKLFLLGNEGLQKMEILESIQRRLKRNQEGRANWTLLQHLKWVIKGY</sequence>
<evidence type="ECO:0000313" key="2">
    <source>
        <dbReference type="Proteomes" id="UP000284403"/>
    </source>
</evidence>
<dbReference type="Proteomes" id="UP000284403">
    <property type="component" value="Unassembled WGS sequence"/>
</dbReference>
<keyword evidence="2" id="KW-1185">Reference proteome</keyword>
<evidence type="ECO:0000313" key="1">
    <source>
        <dbReference type="EMBL" id="RNF09276.1"/>
    </source>
</evidence>
<dbReference type="EMBL" id="MKKU01000514">
    <property type="protein sequence ID" value="RNF09276.1"/>
    <property type="molecule type" value="Genomic_DNA"/>
</dbReference>
<protein>
    <submittedName>
        <fullName evidence="1">Uncharacterized protein</fullName>
    </submittedName>
</protein>
<dbReference type="InterPro" id="IPR001611">
    <property type="entry name" value="Leu-rich_rpt"/>
</dbReference>
<dbReference type="SUPFAM" id="SSF52047">
    <property type="entry name" value="RNI-like"/>
    <property type="match status" value="1"/>
</dbReference>
<name>A0A3R7MPQ3_9TRYP</name>